<evidence type="ECO:0000313" key="3">
    <source>
        <dbReference type="Proteomes" id="UP001314170"/>
    </source>
</evidence>
<dbReference type="Proteomes" id="UP001314170">
    <property type="component" value="Unassembled WGS sequence"/>
</dbReference>
<dbReference type="InterPro" id="IPR005519">
    <property type="entry name" value="Acid_phosphat_B-like"/>
</dbReference>
<dbReference type="PANTHER" id="PTHR31284">
    <property type="entry name" value="ACID PHOSPHATASE-LIKE PROTEIN"/>
    <property type="match status" value="1"/>
</dbReference>
<dbReference type="Gene3D" id="3.40.50.1000">
    <property type="entry name" value="HAD superfamily/HAD-like"/>
    <property type="match status" value="1"/>
</dbReference>
<accession>A0AAV1QYH0</accession>
<gene>
    <name evidence="2" type="ORF">DCAF_LOCUS3494</name>
</gene>
<evidence type="ECO:0008006" key="4">
    <source>
        <dbReference type="Google" id="ProtNLM"/>
    </source>
</evidence>
<evidence type="ECO:0000256" key="1">
    <source>
        <dbReference type="SAM" id="Phobius"/>
    </source>
</evidence>
<proteinExistence type="predicted"/>
<evidence type="ECO:0000313" key="2">
    <source>
        <dbReference type="EMBL" id="CAK7325803.1"/>
    </source>
</evidence>
<dbReference type="Pfam" id="PF03767">
    <property type="entry name" value="Acid_phosphat_B"/>
    <property type="match status" value="1"/>
</dbReference>
<comment type="caution">
    <text evidence="2">The sequence shown here is derived from an EMBL/GenBank/DDBJ whole genome shotgun (WGS) entry which is preliminary data.</text>
</comment>
<name>A0AAV1QYH0_9ROSI</name>
<feature type="transmembrane region" description="Helical" evidence="1">
    <location>
        <begin position="40"/>
        <end position="65"/>
    </location>
</feature>
<keyword evidence="3" id="KW-1185">Reference proteome</keyword>
<organism evidence="2 3">
    <name type="scientific">Dovyalis caffra</name>
    <dbReference type="NCBI Taxonomy" id="77055"/>
    <lineage>
        <taxon>Eukaryota</taxon>
        <taxon>Viridiplantae</taxon>
        <taxon>Streptophyta</taxon>
        <taxon>Embryophyta</taxon>
        <taxon>Tracheophyta</taxon>
        <taxon>Spermatophyta</taxon>
        <taxon>Magnoliopsida</taxon>
        <taxon>eudicotyledons</taxon>
        <taxon>Gunneridae</taxon>
        <taxon>Pentapetalae</taxon>
        <taxon>rosids</taxon>
        <taxon>fabids</taxon>
        <taxon>Malpighiales</taxon>
        <taxon>Salicaceae</taxon>
        <taxon>Flacourtieae</taxon>
        <taxon>Dovyalis</taxon>
    </lineage>
</organism>
<keyword evidence="1" id="KW-0812">Transmembrane</keyword>
<sequence length="309" mass="34979">MSAYAHQMEREFSARSLSSRGGSEMGSHYVVESGFHMTSIAATIFVASLLTVGVLLTTLVVSLAVMLQSCQDRSKGVVEIQKLSHDYNYCKMFALHAELNSLGPDHFPSMCMSLAVQHIKEGAYERELNASLHMIERYFDTLLPLDDGLDVVLMDIDDIFPSNPHYSSLLMHRVHDSGYIDCFQEEKHLKQMLCLSLYTKLQASGWSLILLSRKPEKQRNATIQHLVSAGYRGWSSMIMRSDNEMEIDSHEYFTKRRVEVRRAGFRIAGVISSQMDALTDPSLGQRVFKLPNPIYFNLEHQTGNSCVLE</sequence>
<reference evidence="2 3" key="1">
    <citation type="submission" date="2024-01" db="EMBL/GenBank/DDBJ databases">
        <authorList>
            <person name="Waweru B."/>
        </authorList>
    </citation>
    <scope>NUCLEOTIDE SEQUENCE [LARGE SCALE GENOMIC DNA]</scope>
</reference>
<protein>
    <recommendedName>
        <fullName evidence="4">Acid phosphatase</fullName>
    </recommendedName>
</protein>
<dbReference type="InterPro" id="IPR023214">
    <property type="entry name" value="HAD_sf"/>
</dbReference>
<keyword evidence="1" id="KW-1133">Transmembrane helix</keyword>
<dbReference type="PANTHER" id="PTHR31284:SF22">
    <property type="entry name" value="ACID PHOSPHATASE"/>
    <property type="match status" value="1"/>
</dbReference>
<dbReference type="EMBL" id="CAWUPB010000850">
    <property type="protein sequence ID" value="CAK7325803.1"/>
    <property type="molecule type" value="Genomic_DNA"/>
</dbReference>
<keyword evidence="1" id="KW-0472">Membrane</keyword>
<dbReference type="AlphaFoldDB" id="A0AAV1QYH0"/>